<dbReference type="AlphaFoldDB" id="A0A9P0BKZ0"/>
<dbReference type="PANTHER" id="PTHR11012">
    <property type="entry name" value="PROTEIN KINASE-LIKE DOMAIN-CONTAINING"/>
    <property type="match status" value="1"/>
</dbReference>
<proteinExistence type="predicted"/>
<dbReference type="SMART" id="SM00587">
    <property type="entry name" value="CHK"/>
    <property type="match status" value="1"/>
</dbReference>
<evidence type="ECO:0000313" key="2">
    <source>
        <dbReference type="EMBL" id="CAH0591425.1"/>
    </source>
</evidence>
<reference evidence="2" key="1">
    <citation type="submission" date="2021-12" db="EMBL/GenBank/DDBJ databases">
        <authorList>
            <person name="King R."/>
        </authorList>
    </citation>
    <scope>NUCLEOTIDE SEQUENCE</scope>
</reference>
<gene>
    <name evidence="2" type="ORF">CINC_LOCUS5068</name>
</gene>
<name>A0A9P0BKZ0_CHRIL</name>
<dbReference type="InterPro" id="IPR004119">
    <property type="entry name" value="EcKL"/>
</dbReference>
<dbReference type="SUPFAM" id="SSF56112">
    <property type="entry name" value="Protein kinase-like (PK-like)"/>
    <property type="match status" value="1"/>
</dbReference>
<dbReference type="PANTHER" id="PTHR11012:SF30">
    <property type="entry name" value="PROTEIN KINASE-LIKE DOMAIN-CONTAINING"/>
    <property type="match status" value="1"/>
</dbReference>
<evidence type="ECO:0000259" key="1">
    <source>
        <dbReference type="SMART" id="SM00587"/>
    </source>
</evidence>
<evidence type="ECO:0000313" key="3">
    <source>
        <dbReference type="Proteomes" id="UP001154114"/>
    </source>
</evidence>
<sequence>MAQHNFEGNIDDINERQLEFIGKVIEELGFKDSKVTIEPVGKAGDNYTANVKRITIEHEEGTKKLVAKFAPSIELLRASFNTKVVFNNEHIMYTEVLPKLLQLQIDADIPESEQLKFAKCHGSLAEEPNEVIVLEDLGESNFVMLDRLEYLSDESVRSILKNFGIYHSLSYVLKKKEPDTYDHYKDSLLEVWASFNENSDMMNHFTQLENLALMVLADPEHQNILRHKVATALTQAVKFNKYDKNNKYAVIQQGDSWTNNFLFKFEEGVLKESVLIDYQLSRSGLPVFDLLYMIFNCTDHETRCKHYYEWLDYYYSELEKSLSHYGLKSNFVYPRDQLDADLKRYGKVAFSVAVIVSSALIMKSEDISKLQENMMNAGLREVSDSLNSSIFDEETVLRFRNRLVGLIDSMKEFGLL</sequence>
<dbReference type="Proteomes" id="UP001154114">
    <property type="component" value="Chromosome 19"/>
</dbReference>
<accession>A0A9P0BKZ0</accession>
<dbReference type="OrthoDB" id="8250698at2759"/>
<organism evidence="2 3">
    <name type="scientific">Chrysodeixis includens</name>
    <name type="common">Soybean looper</name>
    <name type="synonym">Pseudoplusia includens</name>
    <dbReference type="NCBI Taxonomy" id="689277"/>
    <lineage>
        <taxon>Eukaryota</taxon>
        <taxon>Metazoa</taxon>
        <taxon>Ecdysozoa</taxon>
        <taxon>Arthropoda</taxon>
        <taxon>Hexapoda</taxon>
        <taxon>Insecta</taxon>
        <taxon>Pterygota</taxon>
        <taxon>Neoptera</taxon>
        <taxon>Endopterygota</taxon>
        <taxon>Lepidoptera</taxon>
        <taxon>Glossata</taxon>
        <taxon>Ditrysia</taxon>
        <taxon>Noctuoidea</taxon>
        <taxon>Noctuidae</taxon>
        <taxon>Plusiinae</taxon>
        <taxon>Chrysodeixis</taxon>
    </lineage>
</organism>
<keyword evidence="3" id="KW-1185">Reference proteome</keyword>
<dbReference type="Pfam" id="PF02958">
    <property type="entry name" value="EcKL"/>
    <property type="match status" value="1"/>
</dbReference>
<dbReference type="EMBL" id="LR824022">
    <property type="protein sequence ID" value="CAH0591425.1"/>
    <property type="molecule type" value="Genomic_DNA"/>
</dbReference>
<feature type="domain" description="CHK kinase-like" evidence="1">
    <location>
        <begin position="132"/>
        <end position="324"/>
    </location>
</feature>
<dbReference type="Gene3D" id="3.90.1200.10">
    <property type="match status" value="1"/>
</dbReference>
<dbReference type="InterPro" id="IPR011009">
    <property type="entry name" value="Kinase-like_dom_sf"/>
</dbReference>
<dbReference type="InterPro" id="IPR015897">
    <property type="entry name" value="CHK_kinase-like"/>
</dbReference>
<protein>
    <recommendedName>
        <fullName evidence="1">CHK kinase-like domain-containing protein</fullName>
    </recommendedName>
</protein>